<reference evidence="1" key="1">
    <citation type="submission" date="2023-04" db="EMBL/GenBank/DDBJ databases">
        <title>Epidemiological investigation of Clostridium perfringens isolated from cattle.</title>
        <authorList>
            <person name="Tian R."/>
        </authorList>
    </citation>
    <scope>NUCLEOTIDE SEQUENCE</scope>
    <source>
        <strain evidence="1">ZWCP172</strain>
    </source>
</reference>
<proteinExistence type="predicted"/>
<organism evidence="1 2">
    <name type="scientific">Clostridium perfringens</name>
    <dbReference type="NCBI Taxonomy" id="1502"/>
    <lineage>
        <taxon>Bacteria</taxon>
        <taxon>Bacillati</taxon>
        <taxon>Bacillota</taxon>
        <taxon>Clostridia</taxon>
        <taxon>Eubacteriales</taxon>
        <taxon>Clostridiaceae</taxon>
        <taxon>Clostridium</taxon>
    </lineage>
</organism>
<accession>A0AAP4A3K8</accession>
<dbReference type="AlphaFoldDB" id="A0AAP4A3K8"/>
<evidence type="ECO:0000313" key="1">
    <source>
        <dbReference type="EMBL" id="MDH2334602.1"/>
    </source>
</evidence>
<comment type="caution">
    <text evidence="1">The sequence shown here is derived from an EMBL/GenBank/DDBJ whole genome shotgun (WGS) entry which is preliminary data.</text>
</comment>
<gene>
    <name evidence="1" type="ORF">QDQ28_00210</name>
</gene>
<dbReference type="Proteomes" id="UP001222958">
    <property type="component" value="Unassembled WGS sequence"/>
</dbReference>
<name>A0AAP4A3K8_CLOPF</name>
<sequence>MKSLIQNINDNLKTKGIDPIEANKNIKDIELKDIVDNTDYIKK</sequence>
<protein>
    <submittedName>
        <fullName evidence="1">Uncharacterized protein</fullName>
    </submittedName>
</protein>
<evidence type="ECO:0000313" key="2">
    <source>
        <dbReference type="Proteomes" id="UP001222958"/>
    </source>
</evidence>
<dbReference type="EMBL" id="JARVUX010000001">
    <property type="protein sequence ID" value="MDH2334602.1"/>
    <property type="molecule type" value="Genomic_DNA"/>
</dbReference>
<dbReference type="RefSeq" id="WP_263343949.1">
    <property type="nucleotide sequence ID" value="NZ_CATNYS010000001.1"/>
</dbReference>